<gene>
    <name evidence="5" type="primary">ssb</name>
    <name evidence="5" type="ORF">MUN76_03715</name>
</gene>
<evidence type="ECO:0000256" key="4">
    <source>
        <dbReference type="SAM" id="MobiDB-lite"/>
    </source>
</evidence>
<reference evidence="5 6" key="1">
    <citation type="submission" date="2022-04" db="EMBL/GenBank/DDBJ databases">
        <title>Leucobacter sp. isolated from rhizosphere of onion.</title>
        <authorList>
            <person name="Won M."/>
            <person name="Lee C.-M."/>
            <person name="Woen H.-Y."/>
            <person name="Kwon S.-W."/>
        </authorList>
    </citation>
    <scope>NUCLEOTIDE SEQUENCE [LARGE SCALE GENOMIC DNA]</scope>
    <source>
        <strain evidence="5 6">H25R-14</strain>
    </source>
</reference>
<keyword evidence="6" id="KW-1185">Reference proteome</keyword>
<dbReference type="SUPFAM" id="SSF50249">
    <property type="entry name" value="Nucleic acid-binding proteins"/>
    <property type="match status" value="1"/>
</dbReference>
<dbReference type="PROSITE" id="PS50935">
    <property type="entry name" value="SSB"/>
    <property type="match status" value="1"/>
</dbReference>
<name>A0ABY4FXT9_9MICO</name>
<dbReference type="GO" id="GO:0003677">
    <property type="term" value="F:DNA binding"/>
    <property type="evidence" value="ECO:0007669"/>
    <property type="project" value="UniProtKB-KW"/>
</dbReference>
<feature type="compositionally biased region" description="Low complexity" evidence="4">
    <location>
        <begin position="153"/>
        <end position="186"/>
    </location>
</feature>
<evidence type="ECO:0000313" key="6">
    <source>
        <dbReference type="Proteomes" id="UP000831775"/>
    </source>
</evidence>
<accession>A0ABY4FXT9</accession>
<organism evidence="5 6">
    <name type="scientific">Leucobacter rhizosphaerae</name>
    <dbReference type="NCBI Taxonomy" id="2932245"/>
    <lineage>
        <taxon>Bacteria</taxon>
        <taxon>Bacillati</taxon>
        <taxon>Actinomycetota</taxon>
        <taxon>Actinomycetes</taxon>
        <taxon>Micrococcales</taxon>
        <taxon>Microbacteriaceae</taxon>
        <taxon>Leucobacter</taxon>
    </lineage>
</organism>
<dbReference type="InterPro" id="IPR000424">
    <property type="entry name" value="Primosome_PriB/ssb"/>
</dbReference>
<dbReference type="RefSeq" id="WP_244687256.1">
    <property type="nucleotide sequence ID" value="NZ_CP095043.1"/>
</dbReference>
<evidence type="ECO:0000256" key="1">
    <source>
        <dbReference type="ARBA" id="ARBA00023125"/>
    </source>
</evidence>
<evidence type="ECO:0000256" key="3">
    <source>
        <dbReference type="RuleBase" id="RU000524"/>
    </source>
</evidence>
<dbReference type="Proteomes" id="UP000831775">
    <property type="component" value="Chromosome"/>
</dbReference>
<keyword evidence="1 2" id="KW-0238">DNA-binding</keyword>
<evidence type="ECO:0000313" key="5">
    <source>
        <dbReference type="EMBL" id="UOQ61090.1"/>
    </source>
</evidence>
<sequence>MSIHFSAVGTIATAPKLSTSEHRAAFCTFRIACNDRRYDREQGKWIDGDTNWLTINAFRSLALHAAESFAKGDRVIVHGRLRVKQWESGEKSGVAVEVDADALGHDLRWGVSQFTKRAGAAGSETAPAPSAESTTEGSNRPPVEAGSQAHWLAPAAPDPEAGAGAARSADPSSSADQSSSAGDAAAPNQGDGFTPTLAAA</sequence>
<dbReference type="Pfam" id="PF00436">
    <property type="entry name" value="SSB"/>
    <property type="match status" value="1"/>
</dbReference>
<evidence type="ECO:0000256" key="2">
    <source>
        <dbReference type="PROSITE-ProRule" id="PRU00252"/>
    </source>
</evidence>
<proteinExistence type="predicted"/>
<dbReference type="InterPro" id="IPR012340">
    <property type="entry name" value="NA-bd_OB-fold"/>
</dbReference>
<feature type="region of interest" description="Disordered" evidence="4">
    <location>
        <begin position="118"/>
        <end position="200"/>
    </location>
</feature>
<dbReference type="EMBL" id="CP095043">
    <property type="protein sequence ID" value="UOQ61090.1"/>
    <property type="molecule type" value="Genomic_DNA"/>
</dbReference>
<dbReference type="CDD" id="cd04496">
    <property type="entry name" value="SSB_OBF"/>
    <property type="match status" value="1"/>
</dbReference>
<dbReference type="Gene3D" id="2.40.50.140">
    <property type="entry name" value="Nucleic acid-binding proteins"/>
    <property type="match status" value="1"/>
</dbReference>
<dbReference type="NCBIfam" id="TIGR00621">
    <property type="entry name" value="ssb"/>
    <property type="match status" value="1"/>
</dbReference>
<protein>
    <recommendedName>
        <fullName evidence="3">Single-stranded DNA-binding protein</fullName>
    </recommendedName>
</protein>
<dbReference type="InterPro" id="IPR011344">
    <property type="entry name" value="ssDNA-bd"/>
</dbReference>